<evidence type="ECO:0000256" key="2">
    <source>
        <dbReference type="ARBA" id="ARBA00022692"/>
    </source>
</evidence>
<dbReference type="GO" id="GO:0140359">
    <property type="term" value="F:ABC-type transporter activity"/>
    <property type="evidence" value="ECO:0007669"/>
    <property type="project" value="InterPro"/>
</dbReference>
<dbReference type="AlphaFoldDB" id="A0A2K8U504"/>
<organism evidence="10 11">
    <name type="scientific">Candidatus Thiodictyon syntrophicum</name>
    <dbReference type="NCBI Taxonomy" id="1166950"/>
    <lineage>
        <taxon>Bacteria</taxon>
        <taxon>Pseudomonadati</taxon>
        <taxon>Pseudomonadota</taxon>
        <taxon>Gammaproteobacteria</taxon>
        <taxon>Chromatiales</taxon>
        <taxon>Chromatiaceae</taxon>
        <taxon>Thiodictyon</taxon>
    </lineage>
</organism>
<gene>
    <name evidence="10" type="ORF">THSYN_06735</name>
</gene>
<evidence type="ECO:0000256" key="4">
    <source>
        <dbReference type="ARBA" id="ARBA00022840"/>
    </source>
</evidence>
<dbReference type="InterPro" id="IPR036640">
    <property type="entry name" value="ABC1_TM_sf"/>
</dbReference>
<dbReference type="EMBL" id="CP020370">
    <property type="protein sequence ID" value="AUB80676.1"/>
    <property type="molecule type" value="Genomic_DNA"/>
</dbReference>
<dbReference type="PANTHER" id="PTHR24221">
    <property type="entry name" value="ATP-BINDING CASSETTE SUB-FAMILY B"/>
    <property type="match status" value="1"/>
</dbReference>
<keyword evidence="11" id="KW-1185">Reference proteome</keyword>
<dbReference type="PROSITE" id="PS50929">
    <property type="entry name" value="ABC_TM1F"/>
    <property type="match status" value="1"/>
</dbReference>
<feature type="domain" description="ABC transporter" evidence="8">
    <location>
        <begin position="359"/>
        <end position="580"/>
    </location>
</feature>
<evidence type="ECO:0000259" key="8">
    <source>
        <dbReference type="PROSITE" id="PS50893"/>
    </source>
</evidence>
<evidence type="ECO:0000256" key="5">
    <source>
        <dbReference type="ARBA" id="ARBA00022989"/>
    </source>
</evidence>
<dbReference type="GO" id="GO:0005886">
    <property type="term" value="C:plasma membrane"/>
    <property type="evidence" value="ECO:0007669"/>
    <property type="project" value="UniProtKB-SubCell"/>
</dbReference>
<proteinExistence type="predicted"/>
<dbReference type="InterPro" id="IPR027417">
    <property type="entry name" value="P-loop_NTPase"/>
</dbReference>
<dbReference type="Pfam" id="PF00005">
    <property type="entry name" value="ABC_tran"/>
    <property type="match status" value="1"/>
</dbReference>
<dbReference type="InterPro" id="IPR017871">
    <property type="entry name" value="ABC_transporter-like_CS"/>
</dbReference>
<dbReference type="SUPFAM" id="SSF90123">
    <property type="entry name" value="ABC transporter transmembrane region"/>
    <property type="match status" value="1"/>
</dbReference>
<dbReference type="PANTHER" id="PTHR24221:SF654">
    <property type="entry name" value="ATP-BINDING CASSETTE SUB-FAMILY B MEMBER 6"/>
    <property type="match status" value="1"/>
</dbReference>
<feature type="transmembrane region" description="Helical" evidence="7">
    <location>
        <begin position="184"/>
        <end position="206"/>
    </location>
</feature>
<sequence>MLGVLARLLTWLPIRPAAENKVALVDRDAMRLFAHYYRFAGRRLAAYALAASAQSLLVLPILFLIRRAFDQAIPHGDVAALIRIGLAIILVRVLYSLTGLGLRAYILDLIKQAVAHLRRDLLDRLYALERDYFGHADLDKMHARIVLDSERFDNLSNRLLSSMLPALFGTVALFLVLVALNWRLVALTAVVLPPLAVIARLAGSWVKRDVYAFQRAFEQFSKAVLFALRQMDLTRLKACEAMELGRQYRAAETVSTDGRRMAMSFAIHGQLQRNLTGLAGIMILVAGGSGVADGTMTLGDLMAFYVAAGLLNGQLDSLIGGMPDLIAGSESLVTLRGVLRDGQVEPYRGQRRVVFDGGLILSKVTFAYGAHIILRDIELHIDPGSSSAIIGPNGAGKSTLLNLLVGFSKPQLGWLSASGVVYEELDMRALRAQIGVVMQHPGFFAGSVLENIRYGRPEATLDAVRDAARLALADEIIVNLPAGYDTEIGEGGVLLSGGERQRLALARALLGEPRLLILDEPTNHLDSDAIDRLMRGLLLARARPAILTISHDPSVIAYAETVYRLDGGRLARVAPSAAGS</sequence>
<keyword evidence="4" id="KW-0067">ATP-binding</keyword>
<evidence type="ECO:0000256" key="3">
    <source>
        <dbReference type="ARBA" id="ARBA00022741"/>
    </source>
</evidence>
<dbReference type="Pfam" id="PF00664">
    <property type="entry name" value="ABC_membrane"/>
    <property type="match status" value="1"/>
</dbReference>
<dbReference type="PROSITE" id="PS00211">
    <property type="entry name" value="ABC_TRANSPORTER_1"/>
    <property type="match status" value="1"/>
</dbReference>
<dbReference type="Gene3D" id="1.20.1560.10">
    <property type="entry name" value="ABC transporter type 1, transmembrane domain"/>
    <property type="match status" value="1"/>
</dbReference>
<comment type="subcellular location">
    <subcellularLocation>
        <location evidence="1">Cell membrane</location>
        <topology evidence="1">Multi-pass membrane protein</topology>
    </subcellularLocation>
</comment>
<reference evidence="10 11" key="1">
    <citation type="submission" date="2017-03" db="EMBL/GenBank/DDBJ databases">
        <title>Complete genome sequence of Candidatus 'Thiodictyon syntrophicum' sp. nov. strain Cad16T, a photolithoautotroph purple sulfur bacterium isolated from an alpine meromictic lake.</title>
        <authorList>
            <person name="Luedin S.M."/>
            <person name="Pothier J.F."/>
            <person name="Danza F."/>
            <person name="Storelli N."/>
            <person name="Wittwer M."/>
            <person name="Tonolla M."/>
        </authorList>
    </citation>
    <scope>NUCLEOTIDE SEQUENCE [LARGE SCALE GENOMIC DNA]</scope>
    <source>
        <strain evidence="10 11">Cad16T</strain>
    </source>
</reference>
<dbReference type="Gene3D" id="3.40.50.300">
    <property type="entry name" value="P-loop containing nucleotide triphosphate hydrolases"/>
    <property type="match status" value="1"/>
</dbReference>
<keyword evidence="5 7" id="KW-1133">Transmembrane helix</keyword>
<dbReference type="PROSITE" id="PS50893">
    <property type="entry name" value="ABC_TRANSPORTER_2"/>
    <property type="match status" value="1"/>
</dbReference>
<evidence type="ECO:0008006" key="12">
    <source>
        <dbReference type="Google" id="ProtNLM"/>
    </source>
</evidence>
<keyword evidence="6 7" id="KW-0472">Membrane</keyword>
<evidence type="ECO:0000313" key="10">
    <source>
        <dbReference type="EMBL" id="AUB80676.1"/>
    </source>
</evidence>
<dbReference type="InterPro" id="IPR039421">
    <property type="entry name" value="Type_1_exporter"/>
</dbReference>
<dbReference type="GO" id="GO:0034040">
    <property type="term" value="F:ATPase-coupled lipid transmembrane transporter activity"/>
    <property type="evidence" value="ECO:0007669"/>
    <property type="project" value="TreeGrafter"/>
</dbReference>
<evidence type="ECO:0000313" key="11">
    <source>
        <dbReference type="Proteomes" id="UP000232638"/>
    </source>
</evidence>
<protein>
    <recommendedName>
        <fullName evidence="12">ABC transporter ATP-binding protein</fullName>
    </recommendedName>
</protein>
<dbReference type="Proteomes" id="UP000232638">
    <property type="component" value="Chromosome"/>
</dbReference>
<dbReference type="InterPro" id="IPR003593">
    <property type="entry name" value="AAA+_ATPase"/>
</dbReference>
<keyword evidence="3" id="KW-0547">Nucleotide-binding</keyword>
<dbReference type="OrthoDB" id="9759820at2"/>
<feature type="transmembrane region" description="Helical" evidence="7">
    <location>
        <begin position="44"/>
        <end position="65"/>
    </location>
</feature>
<dbReference type="CDD" id="cd07346">
    <property type="entry name" value="ABC_6TM_exporters"/>
    <property type="match status" value="1"/>
</dbReference>
<dbReference type="SUPFAM" id="SSF52540">
    <property type="entry name" value="P-loop containing nucleoside triphosphate hydrolases"/>
    <property type="match status" value="1"/>
</dbReference>
<name>A0A2K8U504_9GAMM</name>
<dbReference type="InterPro" id="IPR003439">
    <property type="entry name" value="ABC_transporter-like_ATP-bd"/>
</dbReference>
<evidence type="ECO:0000256" key="7">
    <source>
        <dbReference type="SAM" id="Phobius"/>
    </source>
</evidence>
<accession>A0A2K8U504</accession>
<keyword evidence="2 7" id="KW-0812">Transmembrane</keyword>
<dbReference type="InterPro" id="IPR011527">
    <property type="entry name" value="ABC1_TM_dom"/>
</dbReference>
<evidence type="ECO:0000256" key="6">
    <source>
        <dbReference type="ARBA" id="ARBA00023136"/>
    </source>
</evidence>
<dbReference type="GO" id="GO:0005524">
    <property type="term" value="F:ATP binding"/>
    <property type="evidence" value="ECO:0007669"/>
    <property type="project" value="UniProtKB-KW"/>
</dbReference>
<dbReference type="KEGG" id="tsy:THSYN_06735"/>
<dbReference type="SMART" id="SM00382">
    <property type="entry name" value="AAA"/>
    <property type="match status" value="1"/>
</dbReference>
<feature type="transmembrane region" description="Helical" evidence="7">
    <location>
        <begin position="77"/>
        <end position="95"/>
    </location>
</feature>
<evidence type="ECO:0000259" key="9">
    <source>
        <dbReference type="PROSITE" id="PS50929"/>
    </source>
</evidence>
<feature type="transmembrane region" description="Helical" evidence="7">
    <location>
        <begin position="159"/>
        <end position="177"/>
    </location>
</feature>
<dbReference type="GO" id="GO:0016887">
    <property type="term" value="F:ATP hydrolysis activity"/>
    <property type="evidence" value="ECO:0007669"/>
    <property type="project" value="InterPro"/>
</dbReference>
<feature type="domain" description="ABC transmembrane type-1" evidence="9">
    <location>
        <begin position="45"/>
        <end position="327"/>
    </location>
</feature>
<evidence type="ECO:0000256" key="1">
    <source>
        <dbReference type="ARBA" id="ARBA00004651"/>
    </source>
</evidence>